<dbReference type="Gene3D" id="3.30.429.10">
    <property type="entry name" value="Macrophage Migration Inhibitory Factor"/>
    <property type="match status" value="1"/>
</dbReference>
<dbReference type="RefSeq" id="XP_020025488.1">
    <property type="nucleotide sequence ID" value="XM_020169899.1"/>
</dbReference>
<name>A0A8B7V185_CASCN</name>
<evidence type="ECO:0000256" key="1">
    <source>
        <dbReference type="ARBA" id="ARBA00004496"/>
    </source>
</evidence>
<keyword evidence="4" id="KW-0963">Cytoplasm</keyword>
<evidence type="ECO:0000256" key="8">
    <source>
        <dbReference type="ARBA" id="ARBA00037460"/>
    </source>
</evidence>
<dbReference type="InterPro" id="IPR014347">
    <property type="entry name" value="Tautomerase/MIF_sf"/>
</dbReference>
<dbReference type="SUPFAM" id="SSF55331">
    <property type="entry name" value="Tautomerase/MIF"/>
    <property type="match status" value="1"/>
</dbReference>
<dbReference type="EC" id="4.1.1.84" evidence="9"/>
<keyword evidence="10" id="KW-1185">Reference proteome</keyword>
<accession>A0A8B7V185</accession>
<dbReference type="GO" id="GO:0042438">
    <property type="term" value="P:melanin biosynthetic process"/>
    <property type="evidence" value="ECO:0007669"/>
    <property type="project" value="UniProtKB-KW"/>
</dbReference>
<organism evidence="11">
    <name type="scientific">Castor canadensis</name>
    <name type="common">American beaver</name>
    <dbReference type="NCBI Taxonomy" id="51338"/>
    <lineage>
        <taxon>Eukaryota</taxon>
        <taxon>Metazoa</taxon>
        <taxon>Chordata</taxon>
        <taxon>Craniata</taxon>
        <taxon>Vertebrata</taxon>
        <taxon>Euteleostomi</taxon>
        <taxon>Mammalia</taxon>
        <taxon>Eutheria</taxon>
        <taxon>Euarchontoglires</taxon>
        <taxon>Glires</taxon>
        <taxon>Rodentia</taxon>
        <taxon>Castorimorpha</taxon>
        <taxon>Castoridae</taxon>
        <taxon>Castor</taxon>
    </lineage>
</organism>
<keyword evidence="6" id="KW-0470">Melanin biosynthesis</keyword>
<evidence type="ECO:0000313" key="10">
    <source>
        <dbReference type="Proteomes" id="UP001732720"/>
    </source>
</evidence>
<proteinExistence type="inferred from homology"/>
<dbReference type="GeneID" id="109690502"/>
<dbReference type="InterPro" id="IPR001398">
    <property type="entry name" value="Macrophage_inhib_fac"/>
</dbReference>
<reference evidence="11" key="1">
    <citation type="submission" date="2025-08" db="UniProtKB">
        <authorList>
            <consortium name="RefSeq"/>
        </authorList>
    </citation>
    <scope>IDENTIFICATION</scope>
    <source>
        <tissue evidence="11">Leukocyte</tissue>
    </source>
</reference>
<dbReference type="PANTHER" id="PTHR11954:SF22">
    <property type="entry name" value="D-DOPACHROME DECARBOXYLASE"/>
    <property type="match status" value="1"/>
</dbReference>
<dbReference type="Pfam" id="PF01187">
    <property type="entry name" value="MIF"/>
    <property type="match status" value="1"/>
</dbReference>
<evidence type="ECO:0000256" key="3">
    <source>
        <dbReference type="ARBA" id="ARBA00011233"/>
    </source>
</evidence>
<gene>
    <name evidence="11" type="primary">LOC109690502</name>
</gene>
<protein>
    <recommendedName>
        <fullName evidence="9">D-dopachrome decarboxylase</fullName>
        <ecNumber evidence="9">4.1.1.84</ecNumber>
    </recommendedName>
</protein>
<keyword evidence="7" id="KW-0456">Lyase</keyword>
<evidence type="ECO:0000256" key="7">
    <source>
        <dbReference type="ARBA" id="ARBA00023239"/>
    </source>
</evidence>
<dbReference type="GO" id="GO:0050178">
    <property type="term" value="F:phenylpyruvate tautomerase activity"/>
    <property type="evidence" value="ECO:0007669"/>
    <property type="project" value="TreeGrafter"/>
</dbReference>
<dbReference type="RefSeq" id="XP_020025488.1">
    <property type="nucleotide sequence ID" value="XM_020169899.2"/>
</dbReference>
<evidence type="ECO:0000256" key="4">
    <source>
        <dbReference type="ARBA" id="ARBA00022490"/>
    </source>
</evidence>
<evidence type="ECO:0000313" key="11">
    <source>
        <dbReference type="RefSeq" id="XP_020025488.1"/>
    </source>
</evidence>
<evidence type="ECO:0000256" key="5">
    <source>
        <dbReference type="ARBA" id="ARBA00022990"/>
    </source>
</evidence>
<comment type="similarity">
    <text evidence="2">Belongs to the MIF family.</text>
</comment>
<evidence type="ECO:0000256" key="2">
    <source>
        <dbReference type="ARBA" id="ARBA00005851"/>
    </source>
</evidence>
<comment type="function">
    <text evidence="8">Tautomerization of D-dopachrome with decarboxylation to give 5,6-dihydroxyindole (DHI).</text>
</comment>
<evidence type="ECO:0000256" key="6">
    <source>
        <dbReference type="ARBA" id="ARBA00023101"/>
    </source>
</evidence>
<sequence>MPVIELDTNLPANSIPMGLEKRLCSATAAILGKPEHLVNVTVRPSLMTMLMFRSTEPCAQLLVFSFGVVDTAEKNQGHSAGFFEFLTKELALGQDRILTRFYPVEPWQTGKDGTVVTFLQLA</sequence>
<dbReference type="GO" id="GO:0005737">
    <property type="term" value="C:cytoplasm"/>
    <property type="evidence" value="ECO:0007669"/>
    <property type="project" value="UniProtKB-SubCell"/>
</dbReference>
<dbReference type="PANTHER" id="PTHR11954">
    <property type="entry name" value="D-DOPACHROME DECARBOXYLASE"/>
    <property type="match status" value="1"/>
</dbReference>
<evidence type="ECO:0000256" key="9">
    <source>
        <dbReference type="ARBA" id="ARBA00038884"/>
    </source>
</evidence>
<dbReference type="GO" id="GO:0033981">
    <property type="term" value="F:D-dopachrome decarboxylase activity"/>
    <property type="evidence" value="ECO:0007669"/>
    <property type="project" value="UniProtKB-EC"/>
</dbReference>
<comment type="subcellular location">
    <subcellularLocation>
        <location evidence="1">Cytoplasm</location>
    </subcellularLocation>
</comment>
<dbReference type="GO" id="GO:0005615">
    <property type="term" value="C:extracellular space"/>
    <property type="evidence" value="ECO:0007669"/>
    <property type="project" value="TreeGrafter"/>
</dbReference>
<dbReference type="AlphaFoldDB" id="A0A8B7V185"/>
<dbReference type="OrthoDB" id="6080988at2759"/>
<keyword evidence="5" id="KW-0007">Acetylation</keyword>
<dbReference type="KEGG" id="ccan:109690502"/>
<comment type="subunit">
    <text evidence="3">Homotrimer.</text>
</comment>
<dbReference type="Proteomes" id="UP001732720">
    <property type="component" value="Chromosome 18"/>
</dbReference>